<protein>
    <recommendedName>
        <fullName evidence="5">Solute-binding protein family 5 domain-containing protein</fullName>
    </recommendedName>
</protein>
<evidence type="ECO:0000256" key="4">
    <source>
        <dbReference type="SAM" id="SignalP"/>
    </source>
</evidence>
<dbReference type="PANTHER" id="PTHR30290:SF9">
    <property type="entry name" value="OLIGOPEPTIDE-BINDING PROTEIN APPA"/>
    <property type="match status" value="1"/>
</dbReference>
<evidence type="ECO:0000259" key="5">
    <source>
        <dbReference type="Pfam" id="PF00496"/>
    </source>
</evidence>
<keyword evidence="2" id="KW-0813">Transport</keyword>
<name>A0A926DRN7_9FIRM</name>
<dbReference type="InterPro" id="IPR039424">
    <property type="entry name" value="SBP_5"/>
</dbReference>
<evidence type="ECO:0000256" key="3">
    <source>
        <dbReference type="ARBA" id="ARBA00022729"/>
    </source>
</evidence>
<evidence type="ECO:0000256" key="2">
    <source>
        <dbReference type="ARBA" id="ARBA00022448"/>
    </source>
</evidence>
<dbReference type="AlphaFoldDB" id="A0A926DRN7"/>
<dbReference type="RefSeq" id="WP_177713547.1">
    <property type="nucleotide sequence ID" value="NZ_JACRSQ010000003.1"/>
</dbReference>
<dbReference type="InterPro" id="IPR000914">
    <property type="entry name" value="SBP_5_dom"/>
</dbReference>
<dbReference type="Proteomes" id="UP000657006">
    <property type="component" value="Unassembled WGS sequence"/>
</dbReference>
<keyword evidence="3 4" id="KW-0732">Signal</keyword>
<dbReference type="Gene3D" id="3.40.190.10">
    <property type="entry name" value="Periplasmic binding protein-like II"/>
    <property type="match status" value="1"/>
</dbReference>
<keyword evidence="7" id="KW-1185">Reference proteome</keyword>
<dbReference type="PROSITE" id="PS51257">
    <property type="entry name" value="PROKAR_LIPOPROTEIN"/>
    <property type="match status" value="1"/>
</dbReference>
<feature type="chain" id="PRO_5039481256" description="Solute-binding protein family 5 domain-containing protein" evidence="4">
    <location>
        <begin position="23"/>
        <end position="534"/>
    </location>
</feature>
<dbReference type="Gene3D" id="3.10.105.10">
    <property type="entry name" value="Dipeptide-binding Protein, Domain 3"/>
    <property type="match status" value="1"/>
</dbReference>
<proteinExistence type="inferred from homology"/>
<feature type="domain" description="Solute-binding protein family 5" evidence="5">
    <location>
        <begin position="89"/>
        <end position="449"/>
    </location>
</feature>
<feature type="signal peptide" evidence="4">
    <location>
        <begin position="1"/>
        <end position="22"/>
    </location>
</feature>
<comment type="similarity">
    <text evidence="1">Belongs to the bacterial solute-binding protein 5 family.</text>
</comment>
<dbReference type="SUPFAM" id="SSF53850">
    <property type="entry name" value="Periplasmic binding protein-like II"/>
    <property type="match status" value="1"/>
</dbReference>
<sequence length="534" mass="59286">MKRLKMSAALFLVAALMACILAACKGGGASSDSTTPAANGEIEYKDEIKVAIPVEPPALDPHTTGTTACRDVTRYIYEMLFELDQNYEAKPQLCQSYTVNDDYTDFTFVLRQGVTFHNGKEMKADDVVASLNRWLGYTAYANRVIDSEFYRIDDYQVGIKLSQPCVTLTELLANPAQSAVIMPAEVVEAAGAGNVSEYIGTGSLKYESYTPGESITLTKFEDYQPPVDESGTAYPLDGQWGDRTVYFNTCTFYFVPESSVRLVGVETGEYDMLTNLDYGDIESAKGDAQSYGLQLITDMGCNGGISFNLYSSLFADDTIRAAAYYAVDPELVSSASIFDSEYYYTDACYLAPESKWHTDVADSEYGQDQEKAKSLLAESSYNGEEIVILNTSAYPELDRASKILQQQLEAVGFNVKLETYDWSGWLNKVLTFEGYDMFVMSYAVMYNPTICSYLYSPLSGATNVDGFSQRFAAYDTATSFDEAYAAWEELQAFCAEKHIIIKYGDYYYCDIASEKVENFNAFMGVVLWGVKVAK</sequence>
<evidence type="ECO:0000313" key="6">
    <source>
        <dbReference type="EMBL" id="MBC8542557.1"/>
    </source>
</evidence>
<dbReference type="GO" id="GO:0043190">
    <property type="term" value="C:ATP-binding cassette (ABC) transporter complex"/>
    <property type="evidence" value="ECO:0007669"/>
    <property type="project" value="InterPro"/>
</dbReference>
<organism evidence="6 7">
    <name type="scientific">Bianquea renquensis</name>
    <dbReference type="NCBI Taxonomy" id="2763661"/>
    <lineage>
        <taxon>Bacteria</taxon>
        <taxon>Bacillati</taxon>
        <taxon>Bacillota</taxon>
        <taxon>Clostridia</taxon>
        <taxon>Eubacteriales</taxon>
        <taxon>Bianqueaceae</taxon>
        <taxon>Bianquea</taxon>
    </lineage>
</organism>
<evidence type="ECO:0000313" key="7">
    <source>
        <dbReference type="Proteomes" id="UP000657006"/>
    </source>
</evidence>
<dbReference type="InterPro" id="IPR030678">
    <property type="entry name" value="Peptide/Ni-bd"/>
</dbReference>
<dbReference type="PIRSF" id="PIRSF002741">
    <property type="entry name" value="MppA"/>
    <property type="match status" value="1"/>
</dbReference>
<reference evidence="6" key="1">
    <citation type="submission" date="2020-08" db="EMBL/GenBank/DDBJ databases">
        <title>Genome public.</title>
        <authorList>
            <person name="Liu C."/>
            <person name="Sun Q."/>
        </authorList>
    </citation>
    <scope>NUCLEOTIDE SEQUENCE</scope>
    <source>
        <strain evidence="6">NSJ-32</strain>
    </source>
</reference>
<dbReference type="Pfam" id="PF00496">
    <property type="entry name" value="SBP_bac_5"/>
    <property type="match status" value="1"/>
</dbReference>
<dbReference type="GO" id="GO:1904680">
    <property type="term" value="F:peptide transmembrane transporter activity"/>
    <property type="evidence" value="ECO:0007669"/>
    <property type="project" value="TreeGrafter"/>
</dbReference>
<evidence type="ECO:0000256" key="1">
    <source>
        <dbReference type="ARBA" id="ARBA00005695"/>
    </source>
</evidence>
<gene>
    <name evidence="6" type="ORF">H8730_03215</name>
</gene>
<dbReference type="GO" id="GO:0015833">
    <property type="term" value="P:peptide transport"/>
    <property type="evidence" value="ECO:0007669"/>
    <property type="project" value="TreeGrafter"/>
</dbReference>
<dbReference type="GO" id="GO:0042597">
    <property type="term" value="C:periplasmic space"/>
    <property type="evidence" value="ECO:0007669"/>
    <property type="project" value="UniProtKB-ARBA"/>
</dbReference>
<comment type="caution">
    <text evidence="6">The sequence shown here is derived from an EMBL/GenBank/DDBJ whole genome shotgun (WGS) entry which is preliminary data.</text>
</comment>
<dbReference type="PANTHER" id="PTHR30290">
    <property type="entry name" value="PERIPLASMIC BINDING COMPONENT OF ABC TRANSPORTER"/>
    <property type="match status" value="1"/>
</dbReference>
<dbReference type="EMBL" id="JACRSQ010000003">
    <property type="protein sequence ID" value="MBC8542557.1"/>
    <property type="molecule type" value="Genomic_DNA"/>
</dbReference>
<accession>A0A926DRN7</accession>